<dbReference type="PANTHER" id="PTHR42783:SF3">
    <property type="entry name" value="GLUTAMATE SYNTHASE [NADPH] SMALL CHAIN-RELATED"/>
    <property type="match status" value="1"/>
</dbReference>
<dbReference type="Proteomes" id="UP001500339">
    <property type="component" value="Unassembled WGS sequence"/>
</dbReference>
<evidence type="ECO:0000313" key="4">
    <source>
        <dbReference type="Proteomes" id="UP001500339"/>
    </source>
</evidence>
<proteinExistence type="predicted"/>
<dbReference type="RefSeq" id="WP_343767835.1">
    <property type="nucleotide sequence ID" value="NZ_BAAACF010000001.1"/>
</dbReference>
<dbReference type="Gene3D" id="1.10.1060.10">
    <property type="entry name" value="Alpha-helical ferredoxin"/>
    <property type="match status" value="1"/>
</dbReference>
<sequence length="414" mass="45731">MNLLKDEANRCLLCKNPRCKTHCPINTPIPEVIELFKDNQIDKAGEVLFNNNPLSVICSIVCPHEEQCKGNCIKGIRGEPIEFHEIEKYVSMNFLESTKFKPNNFLKDRVAIIGSGPAGITIAFILASKGYKITIFESKEKIGGVLRYGIPEFRLPKGILDKIHEKLIELGVKIRPNTLIGPVLTIDKLFEDGYKAIFIGTGVWNPKTLNIKGESLGNAHYAIDYLKSPNVYDLGKIVCVIGAGNVAMDAARTAKRNGAEEVCIMYRKDFEDMTATKVEIEEAKKEGVKFELFKAPLEIVEEGVKYIETKKVADDNGKVNTILIEDAKGFYLCDSVIIAVSQSPRNNIVANNKGIETNKYGLVVTDELGNTTREGIFASGDVVTGAATVVEAVNYAKTVAQSIDEYCTQLRKNN</sequence>
<feature type="domain" description="Dihydroprymidine dehydrogenase" evidence="2">
    <location>
        <begin position="5"/>
        <end position="96"/>
    </location>
</feature>
<reference evidence="4" key="1">
    <citation type="journal article" date="2019" name="Int. J. Syst. Evol. Microbiol.">
        <title>The Global Catalogue of Microorganisms (GCM) 10K type strain sequencing project: providing services to taxonomists for standard genome sequencing and annotation.</title>
        <authorList>
            <consortium name="The Broad Institute Genomics Platform"/>
            <consortium name="The Broad Institute Genome Sequencing Center for Infectious Disease"/>
            <person name="Wu L."/>
            <person name="Ma J."/>
        </authorList>
    </citation>
    <scope>NUCLEOTIDE SEQUENCE [LARGE SCALE GENOMIC DNA]</scope>
    <source>
        <strain evidence="4">JCM 1405</strain>
    </source>
</reference>
<dbReference type="Gene3D" id="3.50.50.60">
    <property type="entry name" value="FAD/NAD(P)-binding domain"/>
    <property type="match status" value="2"/>
</dbReference>
<evidence type="ECO:0000259" key="2">
    <source>
        <dbReference type="Pfam" id="PF14691"/>
    </source>
</evidence>
<evidence type="ECO:0000313" key="3">
    <source>
        <dbReference type="EMBL" id="GAA0721634.1"/>
    </source>
</evidence>
<dbReference type="PRINTS" id="PR00368">
    <property type="entry name" value="FADPNR"/>
</dbReference>
<comment type="caution">
    <text evidence="3">The sequence shown here is derived from an EMBL/GenBank/DDBJ whole genome shotgun (WGS) entry which is preliminary data.</text>
</comment>
<dbReference type="PANTHER" id="PTHR42783">
    <property type="entry name" value="GLUTAMATE SYNTHASE [NADPH] SMALL CHAIN"/>
    <property type="match status" value="1"/>
</dbReference>
<dbReference type="Pfam" id="PF14691">
    <property type="entry name" value="Fer4_20"/>
    <property type="match status" value="1"/>
</dbReference>
<name>A0ABP3TZX6_9CLOT</name>
<accession>A0ABP3TZX6</accession>
<gene>
    <name evidence="3" type="ORF">GCM10008905_12250</name>
</gene>
<keyword evidence="4" id="KW-1185">Reference proteome</keyword>
<dbReference type="InterPro" id="IPR009051">
    <property type="entry name" value="Helical_ferredxn"/>
</dbReference>
<evidence type="ECO:0000259" key="1">
    <source>
        <dbReference type="Pfam" id="PF07992"/>
    </source>
</evidence>
<organism evidence="3 4">
    <name type="scientific">Clostridium malenominatum</name>
    <dbReference type="NCBI Taxonomy" id="1539"/>
    <lineage>
        <taxon>Bacteria</taxon>
        <taxon>Bacillati</taxon>
        <taxon>Bacillota</taxon>
        <taxon>Clostridia</taxon>
        <taxon>Eubacteriales</taxon>
        <taxon>Clostridiaceae</taxon>
        <taxon>Clostridium</taxon>
    </lineage>
</organism>
<dbReference type="Pfam" id="PF07992">
    <property type="entry name" value="Pyr_redox_2"/>
    <property type="match status" value="1"/>
</dbReference>
<dbReference type="InterPro" id="IPR023753">
    <property type="entry name" value="FAD/NAD-binding_dom"/>
</dbReference>
<feature type="domain" description="FAD/NAD(P)-binding" evidence="1">
    <location>
        <begin position="109"/>
        <end position="394"/>
    </location>
</feature>
<dbReference type="EMBL" id="BAAACF010000001">
    <property type="protein sequence ID" value="GAA0721634.1"/>
    <property type="molecule type" value="Genomic_DNA"/>
</dbReference>
<dbReference type="SUPFAM" id="SSF51971">
    <property type="entry name" value="Nucleotide-binding domain"/>
    <property type="match status" value="2"/>
</dbReference>
<dbReference type="InterPro" id="IPR028261">
    <property type="entry name" value="DPD_II"/>
</dbReference>
<dbReference type="PRINTS" id="PR00469">
    <property type="entry name" value="PNDRDTASEII"/>
</dbReference>
<protein>
    <submittedName>
        <fullName evidence="3">NAD(P)-dependent oxidoreductase</fullName>
    </submittedName>
</protein>
<dbReference type="SUPFAM" id="SSF46548">
    <property type="entry name" value="alpha-helical ferredoxin"/>
    <property type="match status" value="1"/>
</dbReference>
<dbReference type="InterPro" id="IPR036188">
    <property type="entry name" value="FAD/NAD-bd_sf"/>
</dbReference>